<dbReference type="Pfam" id="PF12704">
    <property type="entry name" value="MacB_PCD"/>
    <property type="match status" value="1"/>
</dbReference>
<organism evidence="3 4">
    <name type="scientific">Monoglobus pectinilyticus</name>
    <dbReference type="NCBI Taxonomy" id="1981510"/>
    <lineage>
        <taxon>Bacteria</taxon>
        <taxon>Bacillati</taxon>
        <taxon>Bacillota</taxon>
        <taxon>Clostridia</taxon>
        <taxon>Monoglobales</taxon>
        <taxon>Monoglobaceae</taxon>
        <taxon>Monoglobus</taxon>
    </lineage>
</organism>
<keyword evidence="1" id="KW-1133">Transmembrane helix</keyword>
<feature type="transmembrane region" description="Helical" evidence="1">
    <location>
        <begin position="316"/>
        <end position="340"/>
    </location>
</feature>
<gene>
    <name evidence="3" type="ORF">B9O19_01421</name>
</gene>
<evidence type="ECO:0000313" key="4">
    <source>
        <dbReference type="Proteomes" id="UP000235589"/>
    </source>
</evidence>
<dbReference type="GeneID" id="98062821"/>
<keyword evidence="1" id="KW-0812">Transmembrane</keyword>
<dbReference type="GO" id="GO:0005886">
    <property type="term" value="C:plasma membrane"/>
    <property type="evidence" value="ECO:0007669"/>
    <property type="project" value="TreeGrafter"/>
</dbReference>
<dbReference type="Proteomes" id="UP000235589">
    <property type="component" value="Chromosome"/>
</dbReference>
<accession>A0A2K9P2T7</accession>
<name>A0A2K9P2T7_9FIRM</name>
<dbReference type="AlphaFoldDB" id="A0A2K9P2T7"/>
<dbReference type="KEGG" id="mpec:B9O19_01421"/>
<proteinExistence type="predicted"/>
<protein>
    <submittedName>
        <fullName evidence="3">Macrolide export ATP-binding/permease protein MacB</fullName>
    </submittedName>
</protein>
<dbReference type="PANTHER" id="PTHR30572:SF4">
    <property type="entry name" value="ABC TRANSPORTER PERMEASE YTRF"/>
    <property type="match status" value="1"/>
</dbReference>
<dbReference type="InterPro" id="IPR025857">
    <property type="entry name" value="MacB_PCD"/>
</dbReference>
<dbReference type="EMBL" id="CP020991">
    <property type="protein sequence ID" value="AUO19582.1"/>
    <property type="molecule type" value="Genomic_DNA"/>
</dbReference>
<dbReference type="OrthoDB" id="8735006at2"/>
<keyword evidence="4" id="KW-1185">Reference proteome</keyword>
<keyword evidence="3" id="KW-0547">Nucleotide-binding</keyword>
<dbReference type="GO" id="GO:0022857">
    <property type="term" value="F:transmembrane transporter activity"/>
    <property type="evidence" value="ECO:0007669"/>
    <property type="project" value="TreeGrafter"/>
</dbReference>
<dbReference type="GO" id="GO:0005524">
    <property type="term" value="F:ATP binding"/>
    <property type="evidence" value="ECO:0007669"/>
    <property type="project" value="UniProtKB-KW"/>
</dbReference>
<dbReference type="InterPro" id="IPR050250">
    <property type="entry name" value="Macrolide_Exporter_MacB"/>
</dbReference>
<keyword evidence="1" id="KW-0472">Membrane</keyword>
<feature type="transmembrane region" description="Helical" evidence="1">
    <location>
        <begin position="360"/>
        <end position="386"/>
    </location>
</feature>
<feature type="transmembrane region" description="Helical" evidence="1">
    <location>
        <begin position="269"/>
        <end position="295"/>
    </location>
</feature>
<reference evidence="3 4" key="1">
    <citation type="submission" date="2017-04" db="EMBL/GenBank/DDBJ databases">
        <title>Monoglobus pectinilyticus 14 draft genome.</title>
        <authorList>
            <person name="Kim C."/>
            <person name="Rosendale D.I."/>
            <person name="Kelly W.J."/>
            <person name="Tannock G.W."/>
            <person name="Patchett M.L."/>
            <person name="Jordens J.Z."/>
        </authorList>
    </citation>
    <scope>NUCLEOTIDE SEQUENCE [LARGE SCALE GENOMIC DNA]</scope>
    <source>
        <strain evidence="3 4">14</strain>
    </source>
</reference>
<evidence type="ECO:0000313" key="3">
    <source>
        <dbReference type="EMBL" id="AUO19582.1"/>
    </source>
</evidence>
<evidence type="ECO:0000256" key="1">
    <source>
        <dbReference type="SAM" id="Phobius"/>
    </source>
</evidence>
<feature type="transmembrane region" description="Helical" evidence="1">
    <location>
        <begin position="35"/>
        <end position="60"/>
    </location>
</feature>
<evidence type="ECO:0000259" key="2">
    <source>
        <dbReference type="Pfam" id="PF12704"/>
    </source>
</evidence>
<keyword evidence="3" id="KW-0067">ATP-binding</keyword>
<sequence length="396" mass="43187">MSNNEKEKLNDKKSGIFKSAFKNALFEIKLNKIQALISAAGFLIAAASMIAVIIATHSMIISEGYRTNPLGANTITLTVNEEKSKVKIDGLRSSILEYDDFIDVVPTETVSNIEMFGNLSTSSYYNVLATDYSFFNHSALTIDKGRFFSTADVTARTHVAVIGSDIAKSLYGDSDPIGQDLKINNQIFSVVGIFDSESKSSLNETVIIPYKSARLILNSTDVGTYTFVCKDGFESDRAVNQAESYMGKVFSDNSKYSIKSNYNSGMVSVIRLIVLIVFLIILIISCFSLAMFAAYPSRTIKTDLDQTNKKNGSAYVFLKLEYICLLISIAGTLVGLAAGIGAGCLYCLLTGNPLYFNGGLLFMTVFLFLLSLVFGLLSGLVPGILASRKFKRGKIK</sequence>
<dbReference type="PANTHER" id="PTHR30572">
    <property type="entry name" value="MEMBRANE COMPONENT OF TRANSPORTER-RELATED"/>
    <property type="match status" value="1"/>
</dbReference>
<dbReference type="RefSeq" id="WP_102365779.1">
    <property type="nucleotide sequence ID" value="NZ_CP020991.1"/>
</dbReference>
<feature type="domain" description="MacB-like periplasmic core" evidence="2">
    <location>
        <begin position="36"/>
        <end position="244"/>
    </location>
</feature>